<keyword evidence="3" id="KW-1185">Reference proteome</keyword>
<feature type="compositionally biased region" description="Low complexity" evidence="1">
    <location>
        <begin position="548"/>
        <end position="566"/>
    </location>
</feature>
<feature type="compositionally biased region" description="Low complexity" evidence="1">
    <location>
        <begin position="320"/>
        <end position="336"/>
    </location>
</feature>
<feature type="region of interest" description="Disordered" evidence="1">
    <location>
        <begin position="71"/>
        <end position="122"/>
    </location>
</feature>
<sequence length="620" mass="63846">MLATVLHVALFVVAIIGLLTIKQRRLRHYPTRRTHIPRRSAEGTIWLQRAVNAVSDMLHCALAEQSKDATGAGASTLDRGNGGPSAAASAGVAADPTPTTKQTSAGERATSARGDDSGSDRSTEVLSALPFLNTLKAQLEEQVTALLEDKGIASYADFRIKDWGGKPPLVKAVCLSHGSGASSSSNTSNATSSMGNFTSSGGLGGGPNTNISVDSTLVGQRSTGGGAGQGMAGGSSALGSPSTLGPQLYASFGGNPTLPSSATGRGAQLGAAAPLVNSSNGGVHSLNLSISPSGDRGANDGVPSIDTPYASTSMRYRNTNNGSAASNGHSGGEVAVTGGGSGVGRERSLAGPMIHPSRMGGGGMNGASAGNLAMGAPDFPGGVGGGTTTASAAASLSTGKNASDTTRSLSVLEAELEVEYSGNFSVSLNADIPIVRGRYLEVYASISDVRMFAAHMRLRLSLEYEPATVESPQPQPYLLGTLWLVSDPVFDVAFHSSLTQYRIRDFFLVPKLVKYFLLRFLRNKLRPTSSPSNAAVARHAGARRRRQGVAAAGGAQSSHSQGASEEAAAEADRASSDTSGISFRLQLPADVVDGGEQWWSSMAHDTMSERPAPFLRTYYQ</sequence>
<proteinExistence type="predicted"/>
<feature type="region of interest" description="Disordered" evidence="1">
    <location>
        <begin position="320"/>
        <end position="343"/>
    </location>
</feature>
<organism evidence="2 3">
    <name type="scientific">Leptomonas seymouri</name>
    <dbReference type="NCBI Taxonomy" id="5684"/>
    <lineage>
        <taxon>Eukaryota</taxon>
        <taxon>Discoba</taxon>
        <taxon>Euglenozoa</taxon>
        <taxon>Kinetoplastea</taxon>
        <taxon>Metakinetoplastina</taxon>
        <taxon>Trypanosomatida</taxon>
        <taxon>Trypanosomatidae</taxon>
        <taxon>Leishmaniinae</taxon>
        <taxon>Leptomonas</taxon>
    </lineage>
</organism>
<gene>
    <name evidence="2" type="ORF">ABL78_2105</name>
</gene>
<feature type="compositionally biased region" description="Polar residues" evidence="1">
    <location>
        <begin position="208"/>
        <end position="218"/>
    </location>
</feature>
<dbReference type="OMA" id="THIPRRH"/>
<dbReference type="OrthoDB" id="273789at2759"/>
<dbReference type="VEuPathDB" id="TriTrypDB:Lsey_0040_0160"/>
<dbReference type="EMBL" id="LJSK01000040">
    <property type="protein sequence ID" value="KPI88790.1"/>
    <property type="molecule type" value="Genomic_DNA"/>
</dbReference>
<comment type="caution">
    <text evidence="2">The sequence shown here is derived from an EMBL/GenBank/DDBJ whole genome shotgun (WGS) entry which is preliminary data.</text>
</comment>
<name>A0A0N1I1B3_LEPSE</name>
<evidence type="ECO:0000256" key="1">
    <source>
        <dbReference type="SAM" id="MobiDB-lite"/>
    </source>
</evidence>
<dbReference type="AlphaFoldDB" id="A0A0N1I1B3"/>
<protein>
    <submittedName>
        <fullName evidence="2">Uncharacterized protein</fullName>
    </submittedName>
</protein>
<feature type="compositionally biased region" description="Low complexity" evidence="1">
    <location>
        <begin position="178"/>
        <end position="193"/>
    </location>
</feature>
<evidence type="ECO:0000313" key="2">
    <source>
        <dbReference type="EMBL" id="KPI88790.1"/>
    </source>
</evidence>
<dbReference type="Proteomes" id="UP000038009">
    <property type="component" value="Unassembled WGS sequence"/>
</dbReference>
<feature type="region of interest" description="Disordered" evidence="1">
    <location>
        <begin position="177"/>
        <end position="239"/>
    </location>
</feature>
<feature type="compositionally biased region" description="Gly residues" evidence="1">
    <location>
        <begin position="222"/>
        <end position="233"/>
    </location>
</feature>
<feature type="region of interest" description="Disordered" evidence="1">
    <location>
        <begin position="546"/>
        <end position="575"/>
    </location>
</feature>
<accession>A0A0N1I1B3</accession>
<reference evidence="2 3" key="1">
    <citation type="journal article" date="2015" name="PLoS Pathog.">
        <title>Leptomonas seymouri: Adaptations to the Dixenous Life Cycle Analyzed by Genome Sequencing, Transcriptome Profiling and Co-infection with Leishmania donovani.</title>
        <authorList>
            <person name="Kraeva N."/>
            <person name="Butenko A."/>
            <person name="Hlavacova J."/>
            <person name="Kostygov A."/>
            <person name="Myskova J."/>
            <person name="Grybchuk D."/>
            <person name="Lestinova T."/>
            <person name="Votypka J."/>
            <person name="Volf P."/>
            <person name="Opperdoes F."/>
            <person name="Flegontov P."/>
            <person name="Lukes J."/>
            <person name="Yurchenko V."/>
        </authorList>
    </citation>
    <scope>NUCLEOTIDE SEQUENCE [LARGE SCALE GENOMIC DNA]</scope>
    <source>
        <strain evidence="2 3">ATCC 30220</strain>
    </source>
</reference>
<feature type="compositionally biased region" description="Basic and acidic residues" evidence="1">
    <location>
        <begin position="113"/>
        <end position="122"/>
    </location>
</feature>
<evidence type="ECO:0000313" key="3">
    <source>
        <dbReference type="Proteomes" id="UP000038009"/>
    </source>
</evidence>
<feature type="compositionally biased region" description="Low complexity" evidence="1">
    <location>
        <begin position="84"/>
        <end position="94"/>
    </location>
</feature>